<accession>A0A1V3WE93</accession>
<protein>
    <submittedName>
        <fullName evidence="3">Oxidoreductase domain protein</fullName>
        <ecNumber evidence="3">1.8.3.1</ecNumber>
    </submittedName>
</protein>
<dbReference type="EMBL" id="MVBM01000003">
    <property type="protein sequence ID" value="OOK76147.1"/>
    <property type="molecule type" value="Genomic_DNA"/>
</dbReference>
<comment type="caution">
    <text evidence="3">The sequence shown here is derived from an EMBL/GenBank/DDBJ whole genome shotgun (WGS) entry which is preliminary data.</text>
</comment>
<dbReference type="AlphaFoldDB" id="A0A1V3WE93"/>
<evidence type="ECO:0000313" key="6">
    <source>
        <dbReference type="Proteomes" id="UP000189229"/>
    </source>
</evidence>
<dbReference type="EMBL" id="MVBN01000011">
    <property type="protein sequence ID" value="OOK65279.1"/>
    <property type="molecule type" value="Genomic_DNA"/>
</dbReference>
<evidence type="ECO:0000256" key="1">
    <source>
        <dbReference type="SAM" id="MobiDB-lite"/>
    </source>
</evidence>
<evidence type="ECO:0000313" key="4">
    <source>
        <dbReference type="EMBL" id="OOK76147.1"/>
    </source>
</evidence>
<evidence type="ECO:0000256" key="2">
    <source>
        <dbReference type="SAM" id="Phobius"/>
    </source>
</evidence>
<keyword evidence="2" id="KW-1133">Transmembrane helix</keyword>
<dbReference type="EC" id="1.8.3.1" evidence="3"/>
<keyword evidence="3" id="KW-0560">Oxidoreductase</keyword>
<sequence length="137" mass="14040">MSLNNGLLRPLTGIACAATGLGISEILAVLFGPAADPVTAVGAEIIELTPGSVKEWAIQTFGTADKLFLVVAVILTVAAIAAFAGISEARRRPVGSAVITAGGVLGAQRYYCAPRPHRSTSFPPRSGSPSRSSRYGC</sequence>
<organism evidence="3 5">
    <name type="scientific">Mycobacterium kansasii</name>
    <dbReference type="NCBI Taxonomy" id="1768"/>
    <lineage>
        <taxon>Bacteria</taxon>
        <taxon>Bacillati</taxon>
        <taxon>Actinomycetota</taxon>
        <taxon>Actinomycetes</taxon>
        <taxon>Mycobacteriales</taxon>
        <taxon>Mycobacteriaceae</taxon>
        <taxon>Mycobacterium</taxon>
    </lineage>
</organism>
<gene>
    <name evidence="3" type="ORF">BZL29_7962</name>
    <name evidence="4" type="ORF">BZL30_3339</name>
</gene>
<keyword evidence="2" id="KW-0812">Transmembrane</keyword>
<feature type="transmembrane region" description="Helical" evidence="2">
    <location>
        <begin position="67"/>
        <end position="86"/>
    </location>
</feature>
<feature type="region of interest" description="Disordered" evidence="1">
    <location>
        <begin position="116"/>
        <end position="137"/>
    </location>
</feature>
<name>A0A1V3WE93_MYCKA</name>
<reference evidence="5 6" key="1">
    <citation type="submission" date="2017-02" db="EMBL/GenBank/DDBJ databases">
        <title>Complete genome sequences of Mycobacterium kansasii strains isolated from rhesus macaques.</title>
        <authorList>
            <person name="Panda A."/>
            <person name="Nagaraj S."/>
            <person name="Zhao X."/>
            <person name="Tettelin H."/>
            <person name="Detolla L.J."/>
        </authorList>
    </citation>
    <scope>NUCLEOTIDE SEQUENCE [LARGE SCALE GENOMIC DNA]</scope>
    <source>
        <strain evidence="3 5">11-3469</strain>
        <strain evidence="4 6">11-3813</strain>
    </source>
</reference>
<evidence type="ECO:0000313" key="3">
    <source>
        <dbReference type="EMBL" id="OOK65279.1"/>
    </source>
</evidence>
<dbReference type="Proteomes" id="UP000189229">
    <property type="component" value="Unassembled WGS sequence"/>
</dbReference>
<proteinExistence type="predicted"/>
<keyword evidence="2" id="KW-0472">Membrane</keyword>
<feature type="transmembrane region" description="Helical" evidence="2">
    <location>
        <begin position="12"/>
        <end position="31"/>
    </location>
</feature>
<feature type="compositionally biased region" description="Low complexity" evidence="1">
    <location>
        <begin position="119"/>
        <end position="137"/>
    </location>
</feature>
<dbReference type="GO" id="GO:0008482">
    <property type="term" value="F:sulfite oxidase activity"/>
    <property type="evidence" value="ECO:0007669"/>
    <property type="project" value="UniProtKB-EC"/>
</dbReference>
<evidence type="ECO:0000313" key="5">
    <source>
        <dbReference type="Proteomes" id="UP000188532"/>
    </source>
</evidence>
<dbReference type="Proteomes" id="UP000188532">
    <property type="component" value="Unassembled WGS sequence"/>
</dbReference>